<dbReference type="Pfam" id="PF13700">
    <property type="entry name" value="DUF4158"/>
    <property type="match status" value="1"/>
</dbReference>
<keyword evidence="2" id="KW-0614">Plasmid</keyword>
<reference evidence="2 3" key="1">
    <citation type="journal article" date="2011" name="J. Bacteriol.">
        <title>Complete genome sequence of Burkholderia gladioli BSR3.</title>
        <authorList>
            <person name="Seo Y.S."/>
            <person name="Lim J."/>
            <person name="Choi B.S."/>
            <person name="Kim H."/>
            <person name="Goo E."/>
            <person name="Lee B."/>
            <person name="Lim J.S."/>
            <person name="Choi I.Y."/>
            <person name="Moon J.S."/>
            <person name="Kim J."/>
            <person name="Hwang I."/>
        </authorList>
    </citation>
    <scope>NUCLEOTIDE SEQUENCE [LARGE SCALE GENOMIC DNA]</scope>
    <source>
        <strain evidence="2 3">BSR3</strain>
        <plasmid evidence="2">bgla_4p</plasmid>
    </source>
</reference>
<dbReference type="Proteomes" id="UP000008316">
    <property type="component" value="Plasmid bgla_4p"/>
</dbReference>
<proteinExistence type="predicted"/>
<organism evidence="2 3">
    <name type="scientific">Burkholderia gladioli (strain BSR3)</name>
    <dbReference type="NCBI Taxonomy" id="999541"/>
    <lineage>
        <taxon>Bacteria</taxon>
        <taxon>Pseudomonadati</taxon>
        <taxon>Pseudomonadota</taxon>
        <taxon>Betaproteobacteria</taxon>
        <taxon>Burkholderiales</taxon>
        <taxon>Burkholderiaceae</taxon>
        <taxon>Burkholderia</taxon>
    </lineage>
</organism>
<feature type="domain" description="DUF4158" evidence="1">
    <location>
        <begin position="7"/>
        <end position="167"/>
    </location>
</feature>
<dbReference type="KEGG" id="bgd:bgla_4p1050"/>
<gene>
    <name evidence="2" type="ordered locus">bgla_4p1050</name>
</gene>
<evidence type="ECO:0000313" key="2">
    <source>
        <dbReference type="EMBL" id="AEA65896.1"/>
    </source>
</evidence>
<dbReference type="AlphaFoldDB" id="F2LT20"/>
<dbReference type="EMBL" id="CP002604">
    <property type="protein sequence ID" value="AEA65896.1"/>
    <property type="molecule type" value="Genomic_DNA"/>
</dbReference>
<evidence type="ECO:0000259" key="1">
    <source>
        <dbReference type="Pfam" id="PF13700"/>
    </source>
</evidence>
<accession>F2LT20</accession>
<evidence type="ECO:0000313" key="3">
    <source>
        <dbReference type="Proteomes" id="UP000008316"/>
    </source>
</evidence>
<dbReference type="InterPro" id="IPR025296">
    <property type="entry name" value="DUF4158"/>
</dbReference>
<name>F2LT20_BURGS</name>
<protein>
    <submittedName>
        <fullName evidence="2">Transposase Tn3</fullName>
    </submittedName>
</protein>
<dbReference type="HOGENOM" id="CLU_049881_1_0_4"/>
<geneLocation type="plasmid" evidence="2 3">
    <name>bgla_4p</name>
</geneLocation>
<keyword evidence="3" id="KW-1185">Reference proteome</keyword>
<sequence>MSTVHETIYPVLPAEPGAAELKAAFTPSTAEIRFVRRQSRQEATAVLIMVQLKLLQRLGYFPMLADVPSVIIDHIRIAMRVRTLSRATIARYDVSGTRIRHQKLLRVWLDIRAFDAGETAWLTELALAEARTKIELPDIINVLIEDLVRRRYELPPLATLQRIATQARNDMNEAIYEAITGALDATLIERIDALLVVKAGKSGWDDLKQEPKGNPPEKPV</sequence>